<dbReference type="PANTHER" id="PTHR31115">
    <property type="entry name" value="OS05G0107300 PROTEIN"/>
    <property type="match status" value="1"/>
</dbReference>
<feature type="compositionally biased region" description="Basic residues" evidence="1">
    <location>
        <begin position="591"/>
        <end position="603"/>
    </location>
</feature>
<reference evidence="2 4" key="2">
    <citation type="journal article" date="2014" name="BMC Genomics">
        <title>An improved genome release (version Mt4.0) for the model legume Medicago truncatula.</title>
        <authorList>
            <person name="Tang H."/>
            <person name="Krishnakumar V."/>
            <person name="Bidwell S."/>
            <person name="Rosen B."/>
            <person name="Chan A."/>
            <person name="Zhou S."/>
            <person name="Gentzbittel L."/>
            <person name="Childs K.L."/>
            <person name="Yandell M."/>
            <person name="Gundlach H."/>
            <person name="Mayer K.F."/>
            <person name="Schwartz D.C."/>
            <person name="Town C.D."/>
        </authorList>
    </citation>
    <scope>GENOME REANNOTATION</scope>
    <source>
        <strain evidence="3 4">cv. Jemalong A17</strain>
    </source>
</reference>
<accession>A0A0C3WWE0</accession>
<evidence type="ECO:0000256" key="1">
    <source>
        <dbReference type="SAM" id="MobiDB-lite"/>
    </source>
</evidence>
<dbReference type="STRING" id="3880.G7JID9"/>
<accession>G7JID9</accession>
<sequence>MFFEFRICDFIIIKLLMDIGGYGFGTPFDFVGHKGKSPSVDLFLSIRKVNGLMLSSGSNLNGSSTSGITSSNMPPLPQCLPLDLITVGNKKYTGELKRVLGVSPGNTSEDHSFGVPHPKLMGPGASGELKHIKESVQDASKKARDRSKMFQESITKVDGYINSKKRQRNDLSSERGSGVMLTKMGSQIHKIPNDNMTPREVKTPKSMLNKRIRTSVADMREESGSASIGRQQMLTEKDGNLIQTLSGGSVRTEDKTCRLPAGGEGLDKKIKKRRSVGTVGNRVITGERDVKRAPFPNGNADLKMRFNDAQGFRLKSLPGSIGINKSEGSSEPNITGVRVMLTDEQGASLHRDNLADQSVVAKGNNRVNTQVELTSSPSPPIKNKVSRAPRTGSVSALELSNIHSPAGSFPGSSIHPMTQWGGQRPPKNSRTRRVKVVSPASRNLEVQVSSEGCLTSDFNVKASSVGNNGFQLASSVDNSTPKYKRAPDDILSPFGLSESEESGAGENKIKEKGVNASDFALAADRDGSPMLQMRKNKMPRDESGDGMQRQGRPGRNLSSIRPGLPLGREKSENVPILKPVQETSPNDKNKTKYGRPPSKKQKERKVLTRVGKRLNIGSPDFGGSGVSDDDREELYKAANAALNASTFASGPFWSKMECIFTPISSDNASFVKEQLNIADDLEKSSSHMFAIDHDMLGVVINNKTTQGSQGRRRNHFDEPKSEAVGGRNDKVTPLFQRLLCALIEEDENEESYQQSEAKNISRQCASDDSHCGSCNQVDFEPKDRDRMESEVESEVDFHIQKNCILDRLSCDKSTASNTFRYPDTSSPLQSPGVWQGDEELSISDITHTSEICSNDLDQLQPEINNPSFPSPDGDYQLMSLDDRLLLELQSIGLYPEIMPDLAEQDEVIIQDIVELEKALYEQNGRKKRNLDKIDGAILTGRDMEKRKVEQAAFDQLTEMAYRKRLACRESRNSKSAVQKVSTQFALAFIKRTLARCRRYEEAGVSCFSEPTLQNIMFSPHSRENGARQADCIVSGTASNTCSKALHQIEARKLGAVSSASEKYDGQLDYADRGLVDSFQSSIHSSEQLLSQNGSVMIKEKKREMLVNGVVNGSSRTSNLDGAVPIGVKGKRSERDRNQTRDQSRPNSNSRAGCLSLDSNKNENKPKAKPKQKSTAAGNDRFMEAKESVCIPIYDSSLSVANARNNGSKDGASLSANQNTSQGKESTDLENLPLPDLSSIDEFGVSGELDGPQDLGSWLNFDDDGLQEHDCIMGLEIPMDDLSELNMLM</sequence>
<organism evidence="2 4">
    <name type="scientific">Medicago truncatula</name>
    <name type="common">Barrel medic</name>
    <name type="synonym">Medicago tribuloides</name>
    <dbReference type="NCBI Taxonomy" id="3880"/>
    <lineage>
        <taxon>Eukaryota</taxon>
        <taxon>Viridiplantae</taxon>
        <taxon>Streptophyta</taxon>
        <taxon>Embryophyta</taxon>
        <taxon>Tracheophyta</taxon>
        <taxon>Spermatophyta</taxon>
        <taxon>Magnoliopsida</taxon>
        <taxon>eudicotyledons</taxon>
        <taxon>Gunneridae</taxon>
        <taxon>Pentapetalae</taxon>
        <taxon>rosids</taxon>
        <taxon>fabids</taxon>
        <taxon>Fabales</taxon>
        <taxon>Fabaceae</taxon>
        <taxon>Papilionoideae</taxon>
        <taxon>50 kb inversion clade</taxon>
        <taxon>NPAAA clade</taxon>
        <taxon>Hologalegina</taxon>
        <taxon>IRL clade</taxon>
        <taxon>Trifolieae</taxon>
        <taxon>Medicago</taxon>
    </lineage>
</organism>
<protein>
    <submittedName>
        <fullName evidence="2 3">Uncharacterized protein</fullName>
    </submittedName>
</protein>
<evidence type="ECO:0000313" key="4">
    <source>
        <dbReference type="Proteomes" id="UP000002051"/>
    </source>
</evidence>
<name>G7JID9_MEDTR</name>
<dbReference type="EnsemblPlants" id="AES88308">
    <property type="protein sequence ID" value="AES88308"/>
    <property type="gene ID" value="MTR_4g053240"/>
</dbReference>
<dbReference type="OrthoDB" id="1915143at2759"/>
<feature type="region of interest" description="Disordered" evidence="1">
    <location>
        <begin position="705"/>
        <end position="727"/>
    </location>
</feature>
<feature type="region of interest" description="Disordered" evidence="1">
    <location>
        <begin position="406"/>
        <end position="432"/>
    </location>
</feature>
<reference evidence="2 4" key="1">
    <citation type="journal article" date="2011" name="Nature">
        <title>The Medicago genome provides insight into the evolution of rhizobial symbioses.</title>
        <authorList>
            <person name="Young N.D."/>
            <person name="Debelle F."/>
            <person name="Oldroyd G.E."/>
            <person name="Geurts R."/>
            <person name="Cannon S.B."/>
            <person name="Udvardi M.K."/>
            <person name="Benedito V.A."/>
            <person name="Mayer K.F."/>
            <person name="Gouzy J."/>
            <person name="Schoof H."/>
            <person name="Van de Peer Y."/>
            <person name="Proost S."/>
            <person name="Cook D.R."/>
            <person name="Meyers B.C."/>
            <person name="Spannagl M."/>
            <person name="Cheung F."/>
            <person name="De Mita S."/>
            <person name="Krishnakumar V."/>
            <person name="Gundlach H."/>
            <person name="Zhou S."/>
            <person name="Mudge J."/>
            <person name="Bharti A.K."/>
            <person name="Murray J.D."/>
            <person name="Naoumkina M.A."/>
            <person name="Rosen B."/>
            <person name="Silverstein K.A."/>
            <person name="Tang H."/>
            <person name="Rombauts S."/>
            <person name="Zhao P.X."/>
            <person name="Zhou P."/>
            <person name="Barbe V."/>
            <person name="Bardou P."/>
            <person name="Bechner M."/>
            <person name="Bellec A."/>
            <person name="Berger A."/>
            <person name="Berges H."/>
            <person name="Bidwell S."/>
            <person name="Bisseling T."/>
            <person name="Choisne N."/>
            <person name="Couloux A."/>
            <person name="Denny R."/>
            <person name="Deshpande S."/>
            <person name="Dai X."/>
            <person name="Doyle J.J."/>
            <person name="Dudez A.M."/>
            <person name="Farmer A.D."/>
            <person name="Fouteau S."/>
            <person name="Franken C."/>
            <person name="Gibelin C."/>
            <person name="Gish J."/>
            <person name="Goldstein S."/>
            <person name="Gonzalez A.J."/>
            <person name="Green P.J."/>
            <person name="Hallab A."/>
            <person name="Hartog M."/>
            <person name="Hua A."/>
            <person name="Humphray S.J."/>
            <person name="Jeong D.H."/>
            <person name="Jing Y."/>
            <person name="Jocker A."/>
            <person name="Kenton S.M."/>
            <person name="Kim D.J."/>
            <person name="Klee K."/>
            <person name="Lai H."/>
            <person name="Lang C."/>
            <person name="Lin S."/>
            <person name="Macmil S.L."/>
            <person name="Magdelenat G."/>
            <person name="Matthews L."/>
            <person name="McCorrison J."/>
            <person name="Monaghan E.L."/>
            <person name="Mun J.H."/>
            <person name="Najar F.Z."/>
            <person name="Nicholson C."/>
            <person name="Noirot C."/>
            <person name="O'Bleness M."/>
            <person name="Paule C.R."/>
            <person name="Poulain J."/>
            <person name="Prion F."/>
            <person name="Qin B."/>
            <person name="Qu C."/>
            <person name="Retzel E.F."/>
            <person name="Riddle C."/>
            <person name="Sallet E."/>
            <person name="Samain S."/>
            <person name="Samson N."/>
            <person name="Sanders I."/>
            <person name="Saurat O."/>
            <person name="Scarpelli C."/>
            <person name="Schiex T."/>
            <person name="Segurens B."/>
            <person name="Severin A.J."/>
            <person name="Sherrier D.J."/>
            <person name="Shi R."/>
            <person name="Sims S."/>
            <person name="Singer S.R."/>
            <person name="Sinharoy S."/>
            <person name="Sterck L."/>
            <person name="Viollet A."/>
            <person name="Wang B.B."/>
            <person name="Wang K."/>
            <person name="Wang M."/>
            <person name="Wang X."/>
            <person name="Warfsmann J."/>
            <person name="Weissenbach J."/>
            <person name="White D.D."/>
            <person name="White J.D."/>
            <person name="Wiley G.B."/>
            <person name="Wincker P."/>
            <person name="Xing Y."/>
            <person name="Yang L."/>
            <person name="Yao Z."/>
            <person name="Ying F."/>
            <person name="Zhai J."/>
            <person name="Zhou L."/>
            <person name="Zuber A."/>
            <person name="Denarie J."/>
            <person name="Dixon R.A."/>
            <person name="May G.D."/>
            <person name="Schwartz D.C."/>
            <person name="Rogers J."/>
            <person name="Quetier F."/>
            <person name="Town C.D."/>
            <person name="Roe B.A."/>
        </authorList>
    </citation>
    <scope>NUCLEOTIDE SEQUENCE [LARGE SCALE GENOMIC DNA]</scope>
    <source>
        <strain evidence="2">A17</strain>
        <strain evidence="3 4">cv. Jemalong A17</strain>
    </source>
</reference>
<gene>
    <name evidence="3" type="primary">11443445</name>
    <name evidence="2" type="ordered locus">MTR_4g053240</name>
</gene>
<feature type="region of interest" description="Disordered" evidence="1">
    <location>
        <begin position="478"/>
        <end position="605"/>
    </location>
</feature>
<dbReference type="PaxDb" id="3880-AES88308"/>
<dbReference type="eggNOG" id="ENOG502QT8H">
    <property type="taxonomic scope" value="Eukaryota"/>
</dbReference>
<feature type="compositionally biased region" description="Polar residues" evidence="1">
    <location>
        <begin position="1207"/>
        <end position="1223"/>
    </location>
</feature>
<feature type="region of interest" description="Disordered" evidence="1">
    <location>
        <begin position="1111"/>
        <end position="1179"/>
    </location>
</feature>
<dbReference type="PANTHER" id="PTHR31115:SF4">
    <property type="entry name" value="SPECTRIN BETA CHAIN, BRAIN"/>
    <property type="match status" value="1"/>
</dbReference>
<proteinExistence type="predicted"/>
<reference evidence="3" key="3">
    <citation type="submission" date="2015-04" db="UniProtKB">
        <authorList>
            <consortium name="EnsemblPlants"/>
        </authorList>
    </citation>
    <scope>IDENTIFICATION</scope>
    <source>
        <strain evidence="3">cv. Jemalong A17</strain>
    </source>
</reference>
<feature type="region of interest" description="Disordered" evidence="1">
    <location>
        <begin position="370"/>
        <end position="389"/>
    </location>
</feature>
<evidence type="ECO:0000313" key="2">
    <source>
        <dbReference type="EMBL" id="AES88308.2"/>
    </source>
</evidence>
<dbReference type="Proteomes" id="UP000002051">
    <property type="component" value="Chromosome 4"/>
</dbReference>
<dbReference type="EMBL" id="CM001220">
    <property type="protein sequence ID" value="AES88308.2"/>
    <property type="molecule type" value="Genomic_DNA"/>
</dbReference>
<feature type="compositionally biased region" description="Basic and acidic residues" evidence="1">
    <location>
        <begin position="1130"/>
        <end position="1143"/>
    </location>
</feature>
<keyword evidence="4" id="KW-1185">Reference proteome</keyword>
<evidence type="ECO:0000313" key="3">
    <source>
        <dbReference type="EnsemblPlants" id="AES88308"/>
    </source>
</evidence>
<feature type="region of interest" description="Disordered" evidence="1">
    <location>
        <begin position="1207"/>
        <end position="1233"/>
    </location>
</feature>